<protein>
    <submittedName>
        <fullName evidence="1">Uncharacterized protein</fullName>
    </submittedName>
</protein>
<gene>
    <name evidence="1" type="ORF">SEV965_LOCUS11125</name>
</gene>
<sequence length="187" mass="22538">MEKNNYDPSQDDFIDQFYELIILYLVHYVHHVTFVELVNPLILTCKKFIKVCKVQNKILILTLDRTSLPDLIRSEREIADKQDFKSMMKKNLVIMKKNFFQIKAKRKYDHVEEENSEEKDVSTSPPVIQTETAIRSQQEDEQEQRLVNNKDVQSIEVINRFVHWHRRWYRSEPVDVYYTPFNITLEL</sequence>
<organism evidence="1 2">
    <name type="scientific">Rotaria sordida</name>
    <dbReference type="NCBI Taxonomy" id="392033"/>
    <lineage>
        <taxon>Eukaryota</taxon>
        <taxon>Metazoa</taxon>
        <taxon>Spiralia</taxon>
        <taxon>Gnathifera</taxon>
        <taxon>Rotifera</taxon>
        <taxon>Eurotatoria</taxon>
        <taxon>Bdelloidea</taxon>
        <taxon>Philodinida</taxon>
        <taxon>Philodinidae</taxon>
        <taxon>Rotaria</taxon>
    </lineage>
</organism>
<evidence type="ECO:0000313" key="1">
    <source>
        <dbReference type="EMBL" id="CAF1007698.1"/>
    </source>
</evidence>
<comment type="caution">
    <text evidence="1">The sequence shown here is derived from an EMBL/GenBank/DDBJ whole genome shotgun (WGS) entry which is preliminary data.</text>
</comment>
<dbReference type="Proteomes" id="UP000663889">
    <property type="component" value="Unassembled WGS sequence"/>
</dbReference>
<name>A0A814H9G2_9BILA</name>
<evidence type="ECO:0000313" key="2">
    <source>
        <dbReference type="Proteomes" id="UP000663889"/>
    </source>
</evidence>
<proteinExistence type="predicted"/>
<dbReference type="AlphaFoldDB" id="A0A814H9G2"/>
<dbReference type="EMBL" id="CAJNOU010000473">
    <property type="protein sequence ID" value="CAF1007698.1"/>
    <property type="molecule type" value="Genomic_DNA"/>
</dbReference>
<accession>A0A814H9G2</accession>
<reference evidence="1" key="1">
    <citation type="submission" date="2021-02" db="EMBL/GenBank/DDBJ databases">
        <authorList>
            <person name="Nowell W R."/>
        </authorList>
    </citation>
    <scope>NUCLEOTIDE SEQUENCE</scope>
</reference>